<dbReference type="Proteomes" id="UP000275846">
    <property type="component" value="Unassembled WGS sequence"/>
</dbReference>
<accession>A0A183TQ53</accession>
<sequence length="140" mass="15658">MPATVDLDATRRDVFIGIPGASVALLDCRDLLLLKNQALEDVLAGRQRLQDGINCSLQRATFLAVIHEPYWIFSRPSPHIIRLSKLGIPNLAERVSEASLRVTEECTTAWQLDVLKDVGRLYRQALLKKGATECQFEQAD</sequence>
<evidence type="ECO:0000313" key="3">
    <source>
        <dbReference type="WBParaSite" id="SSLN_0001930001-mRNA-1"/>
    </source>
</evidence>
<dbReference type="EMBL" id="UYSU01044811">
    <property type="protein sequence ID" value="VDM04987.1"/>
    <property type="molecule type" value="Genomic_DNA"/>
</dbReference>
<evidence type="ECO:0000313" key="1">
    <source>
        <dbReference type="EMBL" id="VDM04987.1"/>
    </source>
</evidence>
<dbReference type="AlphaFoldDB" id="A0A183TQ53"/>
<protein>
    <submittedName>
        <fullName evidence="1 3">Uncharacterized protein</fullName>
    </submittedName>
</protein>
<keyword evidence="2" id="KW-1185">Reference proteome</keyword>
<proteinExistence type="predicted"/>
<evidence type="ECO:0000313" key="2">
    <source>
        <dbReference type="Proteomes" id="UP000275846"/>
    </source>
</evidence>
<organism evidence="3">
    <name type="scientific">Schistocephalus solidus</name>
    <name type="common">Tapeworm</name>
    <dbReference type="NCBI Taxonomy" id="70667"/>
    <lineage>
        <taxon>Eukaryota</taxon>
        <taxon>Metazoa</taxon>
        <taxon>Spiralia</taxon>
        <taxon>Lophotrochozoa</taxon>
        <taxon>Platyhelminthes</taxon>
        <taxon>Cestoda</taxon>
        <taxon>Eucestoda</taxon>
        <taxon>Diphyllobothriidea</taxon>
        <taxon>Diphyllobothriidae</taxon>
        <taxon>Schistocephalus</taxon>
    </lineage>
</organism>
<gene>
    <name evidence="1" type="ORF">SSLN_LOCUS18601</name>
</gene>
<dbReference type="WBParaSite" id="SSLN_0001930001-mRNA-1">
    <property type="protein sequence ID" value="SSLN_0001930001-mRNA-1"/>
    <property type="gene ID" value="SSLN_0001930001"/>
</dbReference>
<name>A0A183TQ53_SCHSO</name>
<reference evidence="1 2" key="2">
    <citation type="submission" date="2018-11" db="EMBL/GenBank/DDBJ databases">
        <authorList>
            <consortium name="Pathogen Informatics"/>
        </authorList>
    </citation>
    <scope>NUCLEOTIDE SEQUENCE [LARGE SCALE GENOMIC DNA]</scope>
    <source>
        <strain evidence="1 2">NST_G2</strain>
    </source>
</reference>
<reference evidence="3" key="1">
    <citation type="submission" date="2016-06" db="UniProtKB">
        <authorList>
            <consortium name="WormBaseParasite"/>
        </authorList>
    </citation>
    <scope>IDENTIFICATION</scope>
</reference>